<evidence type="ECO:0000313" key="3">
    <source>
        <dbReference type="Proteomes" id="UP000033187"/>
    </source>
</evidence>
<dbReference type="Proteomes" id="UP000033187">
    <property type="component" value="Chromosome 1"/>
</dbReference>
<gene>
    <name evidence="2" type="ORF">YBN1229_v1_1585</name>
</gene>
<reference evidence="3" key="1">
    <citation type="submission" date="2015-02" db="EMBL/GenBank/DDBJ databases">
        <authorList>
            <person name="Chooi Y.-H."/>
        </authorList>
    </citation>
    <scope>NUCLEOTIDE SEQUENCE [LARGE SCALE GENOMIC DNA]</scope>
    <source>
        <strain evidence="3">strain Y</strain>
    </source>
</reference>
<name>A0A0D6JE39_9HYPH</name>
<organism evidence="2 3">
    <name type="scientific">Candidatus Filomicrobium marinum</name>
    <dbReference type="NCBI Taxonomy" id="1608628"/>
    <lineage>
        <taxon>Bacteria</taxon>
        <taxon>Pseudomonadati</taxon>
        <taxon>Pseudomonadota</taxon>
        <taxon>Alphaproteobacteria</taxon>
        <taxon>Hyphomicrobiales</taxon>
        <taxon>Hyphomicrobiaceae</taxon>
        <taxon>Filomicrobium</taxon>
    </lineage>
</organism>
<protein>
    <submittedName>
        <fullName evidence="2">Uncharacterized protein</fullName>
    </submittedName>
</protein>
<proteinExistence type="predicted"/>
<accession>A0A0D6JE39</accession>
<evidence type="ECO:0000256" key="1">
    <source>
        <dbReference type="SAM" id="MobiDB-lite"/>
    </source>
</evidence>
<keyword evidence="3" id="KW-1185">Reference proteome</keyword>
<sequence length="273" mass="31200">MHSSQRICAGCAIMDFPCWTYRRSPVACRRETGSGPPIRHDTTMSLGLDDAGADKYVRVRHHGDSFVYRHDRHGDPDVVFSRHQASRSRRLDPVRIQRRHVASRAHLLPVDGHLDARLLHSVRRQLPVSAVRWNRPFCRQRQQSDFGRSDWRGAVWPRPCLAGRFLRHHGALRDIGNTDTHGSLQPMVRNLLLRFPNLLRLDAHSHRAVLRMDLGTDAPRTQDTVRRGATAAGKIETSWLSVEAARALGRPERKRRQLKSAMTPSGDWERQPA</sequence>
<feature type="region of interest" description="Disordered" evidence="1">
    <location>
        <begin position="248"/>
        <end position="273"/>
    </location>
</feature>
<dbReference type="AlphaFoldDB" id="A0A0D6JE39"/>
<evidence type="ECO:0000313" key="2">
    <source>
        <dbReference type="EMBL" id="CPR18158.1"/>
    </source>
</evidence>
<dbReference type="KEGG" id="fiy:BN1229_v1_1585"/>
<dbReference type="EMBL" id="LN829119">
    <property type="protein sequence ID" value="CPR18158.1"/>
    <property type="molecule type" value="Genomic_DNA"/>
</dbReference>
<dbReference type="KEGG" id="fil:BN1229_v1_1583"/>